<dbReference type="CDD" id="cd12871">
    <property type="entry name" value="Bacuni_01323_like"/>
    <property type="match status" value="1"/>
</dbReference>
<reference evidence="2 3" key="1">
    <citation type="submission" date="2010-02" db="EMBL/GenBank/DDBJ databases">
        <title>The Genome Sequence of Prevotella oris strain C735.</title>
        <authorList>
            <consortium name="The Broad Institute Genome Sequencing Platform"/>
            <person name="Ward D."/>
            <person name="Feldgarden M."/>
            <person name="Earl A."/>
            <person name="Young S.K."/>
            <person name="Zeng Q."/>
            <person name="Koehrsen M."/>
            <person name="Alvarado L."/>
            <person name="Berlin A."/>
            <person name="Bochicchio J."/>
            <person name="Borenstein D."/>
            <person name="Chapman S.B."/>
            <person name="Chen Z."/>
            <person name="Engels R."/>
            <person name="Freedman E."/>
            <person name="Gellesch M."/>
            <person name="Goldberg J."/>
            <person name="Griggs A."/>
            <person name="Gujja S."/>
            <person name="Heilman E."/>
            <person name="Heiman D."/>
            <person name="Hepburn T."/>
            <person name="Howarth C."/>
            <person name="Jen D."/>
            <person name="Larson L."/>
            <person name="Mehta T."/>
            <person name="Park D."/>
            <person name="Pearson M."/>
            <person name="Roberts A."/>
            <person name="Saif S."/>
            <person name="Shea T."/>
            <person name="Shenoy N."/>
            <person name="Sisk P."/>
            <person name="Stolte C."/>
            <person name="Sykes S."/>
            <person name="Thomson T."/>
            <person name="Walk T."/>
            <person name="White J."/>
            <person name="Yandava C."/>
            <person name="Sibley C.D."/>
            <person name="Field T.R."/>
            <person name="Grinwis M."/>
            <person name="Eshaghurshan C.S."/>
            <person name="Surette M.G."/>
            <person name="Haas B."/>
            <person name="Nusbaum C."/>
            <person name="Birren B."/>
        </authorList>
    </citation>
    <scope>NUCLEOTIDE SEQUENCE [LARGE SCALE GENOMIC DNA]</scope>
    <source>
        <strain evidence="2 3">C735</strain>
    </source>
</reference>
<protein>
    <recommendedName>
        <fullName evidence="4">DUF4595 domain-containing protein</fullName>
    </recommendedName>
</protein>
<accession>D7NEY8</accession>
<keyword evidence="1" id="KW-0732">Signal</keyword>
<dbReference type="HOGENOM" id="CLU_1015102_0_0_10"/>
<evidence type="ECO:0008006" key="4">
    <source>
        <dbReference type="Google" id="ProtNLM"/>
    </source>
</evidence>
<proteinExistence type="predicted"/>
<sequence length="284" mass="32896">MYPNYQFGFKMKKIVFMLLAAGILTSCSKDNQDIPTPPPPVKQKLDYISKIEEYDKASMKKNYEISFSYDGQKRLTSFEETYPGTNSKKVYNGTLTYADKEIILNYTNNKYQTNMVKPTEIRLTLDAKDKVKQLKESIYFKDGTETRIEKDHVYDSEGHQTSYKSPFYDAVTLTWQRGDLIKSVYTKGKTTIINRKYATTANHTYPDLNLFLQGMAASSTWKYLWADLLGLRSTHLLESIDWQNDTPSTATYIYKTDTKGRPTEVEVKRSKAYTNMLVITYVEK</sequence>
<organism evidence="2 3">
    <name type="scientific">Segatella oris C735</name>
    <dbReference type="NCBI Taxonomy" id="563008"/>
    <lineage>
        <taxon>Bacteria</taxon>
        <taxon>Pseudomonadati</taxon>
        <taxon>Bacteroidota</taxon>
        <taxon>Bacteroidia</taxon>
        <taxon>Bacteroidales</taxon>
        <taxon>Prevotellaceae</taxon>
        <taxon>Segatella</taxon>
    </lineage>
</organism>
<dbReference type="Proteomes" id="UP000003805">
    <property type="component" value="Unassembled WGS sequence"/>
</dbReference>
<gene>
    <name evidence="2" type="ORF">HMPREF0665_02119</name>
</gene>
<evidence type="ECO:0000313" key="3">
    <source>
        <dbReference type="Proteomes" id="UP000003805"/>
    </source>
</evidence>
<evidence type="ECO:0000313" key="2">
    <source>
        <dbReference type="EMBL" id="EFI47835.1"/>
    </source>
</evidence>
<name>D7NEY8_9BACT</name>
<dbReference type="eggNOG" id="ENOG502ZI9Y">
    <property type="taxonomic scope" value="Bacteria"/>
</dbReference>
<dbReference type="AlphaFoldDB" id="D7NEY8"/>
<feature type="chain" id="PRO_5003104970" description="DUF4595 domain-containing protein" evidence="1">
    <location>
        <begin position="29"/>
        <end position="284"/>
    </location>
</feature>
<evidence type="ECO:0000256" key="1">
    <source>
        <dbReference type="SAM" id="SignalP"/>
    </source>
</evidence>
<dbReference type="EMBL" id="GL349571">
    <property type="protein sequence ID" value="EFI47835.1"/>
    <property type="molecule type" value="Genomic_DNA"/>
</dbReference>
<feature type="signal peptide" evidence="1">
    <location>
        <begin position="1"/>
        <end position="28"/>
    </location>
</feature>
<keyword evidence="3" id="KW-1185">Reference proteome</keyword>